<sequence>MRARRWSIMPRTAVPSRWRTLMPGTTNPARVLGRSASSVGTGGAVKLMVGVPLVFSTTRTG</sequence>
<proteinExistence type="predicted"/>
<dbReference type="EMBL" id="MWQN01000005">
    <property type="protein sequence ID" value="OPC76877.1"/>
    <property type="molecule type" value="Genomic_DNA"/>
</dbReference>
<dbReference type="AlphaFoldDB" id="A0A1T3NJ62"/>
<dbReference type="Proteomes" id="UP000190037">
    <property type="component" value="Unassembled WGS sequence"/>
</dbReference>
<keyword evidence="2" id="KW-1185">Reference proteome</keyword>
<gene>
    <name evidence="1" type="ORF">B4N89_46250</name>
</gene>
<comment type="caution">
    <text evidence="1">The sequence shown here is derived from an EMBL/GenBank/DDBJ whole genome shotgun (WGS) entry which is preliminary data.</text>
</comment>
<name>A0A1T3NJ62_9ACTN</name>
<evidence type="ECO:0000313" key="2">
    <source>
        <dbReference type="Proteomes" id="UP000190037"/>
    </source>
</evidence>
<accession>A0A1T3NJ62</accession>
<reference evidence="1 2" key="1">
    <citation type="submission" date="2017-03" db="EMBL/GenBank/DDBJ databases">
        <title>Draft genome sequence of Streptomyces scabrisporus NF3, endophyte isolated from Amphipterygium adstringens.</title>
        <authorList>
            <person name="Vazquez M."/>
            <person name="Ceapa C.D."/>
            <person name="Rodriguez Luna D."/>
            <person name="Sanchez Esquivel S."/>
        </authorList>
    </citation>
    <scope>NUCLEOTIDE SEQUENCE [LARGE SCALE GENOMIC DNA]</scope>
    <source>
        <strain evidence="1 2">NF3</strain>
    </source>
</reference>
<protein>
    <submittedName>
        <fullName evidence="1">Uncharacterized protein</fullName>
    </submittedName>
</protein>
<evidence type="ECO:0000313" key="1">
    <source>
        <dbReference type="EMBL" id="OPC76877.1"/>
    </source>
</evidence>
<organism evidence="1 2">
    <name type="scientific">Embleya scabrispora</name>
    <dbReference type="NCBI Taxonomy" id="159449"/>
    <lineage>
        <taxon>Bacteria</taxon>
        <taxon>Bacillati</taxon>
        <taxon>Actinomycetota</taxon>
        <taxon>Actinomycetes</taxon>
        <taxon>Kitasatosporales</taxon>
        <taxon>Streptomycetaceae</taxon>
        <taxon>Embleya</taxon>
    </lineage>
</organism>